<sequence length="1050" mass="115330">MFKSLLQANIVKRTQQQNRCDSKLINNQKQLLFCQKSQFLSSLTLSNQIQYSSGIPLHHSVYTESVQSVQLNFTFKTQPLPSFAVFGLTTELNIQNSAVRIFFTNQLAEGALICLQCDFITISSEFIFSAFGNNISGLVLQSIKILELTHVNVQARLSGEYLSGLLGQASQIQITIYNANITGYFTGQNIKGALIAVILIHTQIQATDLYVCTNSQNFGVGEIMVQLNGNIVENCNRCEESYYAYGFCLNTMDNGILQNEIYICAETFIFDGLECACPNGTILNDTICVNILENMNKIIVTLEDYKLKVEQSIISNMTQVTENLIQLKQDIDSRIISNITTLDAKIQNTLDSLNTSIQSINQSLKQQTDTNDQINETVQLLKQEILVLVAQINCESKQGYSYVDNLCVQVPCDIAGQLNINGICQCIGMFQIVKNNLCVCPDNSVFSNGVCTCTILGQVMRNGVCKCHTTGAFVLNSVCSCGENSVNTSNICGCPLNSVLVDSACICTSIYGQIMKDLTCQCQLNQILINNVCTYKINNDDVLMVCTAQLLIATFNINAITNSVTSSSDFGAGYVFSQTVVYQNIFIDVQNNVYSTTIKPLFQNQIQFTNIKIQLGTQVMGNGAILSSLSSIRVNNMNIISKSGCTITVQTNYQLNLLIGTSKDNNIINNLLINLSMLMSSGNLTLIGNINSILIIQNYSILGNYLNSLQMAVVTLVTNTSTLTITNVTFAPSSFQAGNYSSYFMSFVNASTVYMDNISVILGSYGNKQISNSISSTYSNSYQFGGFMNSVQNSTFKLIICIQDVYQTYNTPYLRNTGVLIGFCMTANSQILIQNMCFQQLISGTTQYFEFCGLFGQNLGNVSLQQSNIAFTIQTVGLNFFGIIGLYGDYATYSEIINIRTTFNTIVNSGSTGRVSAIVGWQKGSQLVIQNTTVQNSNISSQSYVGSIAGAVWYLFKAVNVTIQNSNISGYDNSTAGFVGWGEDAQIYITNSSITNVRIRSSSYFGIVFGRNYDSTYIYLTTSWSVGNYINDVLQPNCASLNNGFSDAGC</sequence>
<gene>
    <name evidence="2" type="ORF">HINF_LOCUS25737</name>
    <name evidence="1" type="ORF">HINF_LOCUS28367</name>
</gene>
<dbReference type="AlphaFoldDB" id="A0AA86U7J2"/>
<dbReference type="EMBL" id="CAXDID020000077">
    <property type="protein sequence ID" value="CAL6016914.1"/>
    <property type="molecule type" value="Genomic_DNA"/>
</dbReference>
<accession>A0AA86U7J2</accession>
<evidence type="ECO:0000313" key="2">
    <source>
        <dbReference type="EMBL" id="CAL6016914.1"/>
    </source>
</evidence>
<name>A0AA86U7J2_9EUKA</name>
<evidence type="ECO:0000313" key="3">
    <source>
        <dbReference type="Proteomes" id="UP001642409"/>
    </source>
</evidence>
<evidence type="ECO:0000313" key="1">
    <source>
        <dbReference type="EMBL" id="CAI9940722.1"/>
    </source>
</evidence>
<organism evidence="1">
    <name type="scientific">Hexamita inflata</name>
    <dbReference type="NCBI Taxonomy" id="28002"/>
    <lineage>
        <taxon>Eukaryota</taxon>
        <taxon>Metamonada</taxon>
        <taxon>Diplomonadida</taxon>
        <taxon>Hexamitidae</taxon>
        <taxon>Hexamitinae</taxon>
        <taxon>Hexamita</taxon>
    </lineage>
</organism>
<comment type="caution">
    <text evidence="1">The sequence shown here is derived from an EMBL/GenBank/DDBJ whole genome shotgun (WGS) entry which is preliminary data.</text>
</comment>
<proteinExistence type="predicted"/>
<keyword evidence="3" id="KW-1185">Reference proteome</keyword>
<dbReference type="Proteomes" id="UP001642409">
    <property type="component" value="Unassembled WGS sequence"/>
</dbReference>
<reference evidence="2 3" key="2">
    <citation type="submission" date="2024-07" db="EMBL/GenBank/DDBJ databases">
        <authorList>
            <person name="Akdeniz Z."/>
        </authorList>
    </citation>
    <scope>NUCLEOTIDE SEQUENCE [LARGE SCALE GENOMIC DNA]</scope>
</reference>
<protein>
    <submittedName>
        <fullName evidence="1">Uncharacterized protein</fullName>
    </submittedName>
</protein>
<reference evidence="1" key="1">
    <citation type="submission" date="2023-06" db="EMBL/GenBank/DDBJ databases">
        <authorList>
            <person name="Kurt Z."/>
        </authorList>
    </citation>
    <scope>NUCLEOTIDE SEQUENCE</scope>
</reference>
<dbReference type="EMBL" id="CATOUU010000681">
    <property type="protein sequence ID" value="CAI9940722.1"/>
    <property type="molecule type" value="Genomic_DNA"/>
</dbReference>